<evidence type="ECO:0000313" key="8">
    <source>
        <dbReference type="Proteomes" id="UP000276349"/>
    </source>
</evidence>
<dbReference type="InterPro" id="IPR054353">
    <property type="entry name" value="IstA-like_C"/>
</dbReference>
<dbReference type="GO" id="GO:0003677">
    <property type="term" value="F:DNA binding"/>
    <property type="evidence" value="ECO:0007669"/>
    <property type="project" value="UniProtKB-KW"/>
</dbReference>
<dbReference type="NCBIfam" id="NF033546">
    <property type="entry name" value="transpos_IS21"/>
    <property type="match status" value="1"/>
</dbReference>
<evidence type="ECO:0000256" key="1">
    <source>
        <dbReference type="ARBA" id="ARBA00009277"/>
    </source>
</evidence>
<evidence type="ECO:0000259" key="6">
    <source>
        <dbReference type="PROSITE" id="PS50994"/>
    </source>
</evidence>
<protein>
    <submittedName>
        <fullName evidence="7">IS21 family transposase</fullName>
    </submittedName>
</protein>
<feature type="domain" description="Integrase catalytic" evidence="6">
    <location>
        <begin position="138"/>
        <end position="314"/>
    </location>
</feature>
<feature type="domain" description="HTH IS21-type" evidence="5">
    <location>
        <begin position="20"/>
        <end position="79"/>
    </location>
</feature>
<dbReference type="Pfam" id="PF22483">
    <property type="entry name" value="Mu-transpos_C_2"/>
    <property type="match status" value="1"/>
</dbReference>
<evidence type="ECO:0000259" key="5">
    <source>
        <dbReference type="PROSITE" id="PS50531"/>
    </source>
</evidence>
<dbReference type="GO" id="GO:0015074">
    <property type="term" value="P:DNA integration"/>
    <property type="evidence" value="ECO:0007669"/>
    <property type="project" value="InterPro"/>
</dbReference>
<evidence type="ECO:0000313" key="7">
    <source>
        <dbReference type="EMBL" id="RTQ86098.1"/>
    </source>
</evidence>
<dbReference type="InterPro" id="IPR017894">
    <property type="entry name" value="HTH_IS21_transposase_type"/>
</dbReference>
<sequence>MYMQINVNTNIEINTLADLPKLKLLMESLKMKINKSKLARDMGVDRRTIDKYLQGYEPNNKRNRTSKIDEYYEVISLLLSEDSNQKFYYKRVLWQYLKDNHGLVCGQSTFRRYILSKPEFQRYFESEKRKSSVNEVIRFETPPAEQAQLDWKENIRYITKDGEILYVNVCVLLLAYSRFRTFNLSISKSQSILLSFLTESFEAFGGVPKTILTDNMKTVMDEPRTEYQRGKVNEKFFQFSKDMGFEVKPCIAGRPRTKGKVEAPMKILDELHAYQGKFDYEELHQFVQKLCDRINNSYHQGTGKIPILALKNERNLLSPLPHERIRDSYKIHHKLVKVNPSNMISFKSNQYSVPTGYIGKTLGLQVYDNHIYVYYNTDLIVQHPIRQSKINYKPEHYVNTLARGLPSSTNIEELARKNLEAINEVYKNE</sequence>
<dbReference type="InterPro" id="IPR001584">
    <property type="entry name" value="Integrase_cat-core"/>
</dbReference>
<proteinExistence type="inferred from homology"/>
<dbReference type="Gene3D" id="3.30.420.10">
    <property type="entry name" value="Ribonuclease H-like superfamily/Ribonuclease H"/>
    <property type="match status" value="1"/>
</dbReference>
<dbReference type="Pfam" id="PF00665">
    <property type="entry name" value="rve"/>
    <property type="match status" value="1"/>
</dbReference>
<keyword evidence="3" id="KW-0238">DNA-binding</keyword>
<evidence type="ECO:0000256" key="2">
    <source>
        <dbReference type="ARBA" id="ARBA00022578"/>
    </source>
</evidence>
<dbReference type="PANTHER" id="PTHR35004">
    <property type="entry name" value="TRANSPOSASE RV3428C-RELATED"/>
    <property type="match status" value="1"/>
</dbReference>
<comment type="similarity">
    <text evidence="1">Belongs to the transposase IS21/IS408/IS1162 family.</text>
</comment>
<keyword evidence="8" id="KW-1185">Reference proteome</keyword>
<gene>
    <name evidence="7" type="ORF">EKG35_20385</name>
</gene>
<dbReference type="Proteomes" id="UP000276349">
    <property type="component" value="Unassembled WGS sequence"/>
</dbReference>
<dbReference type="InterPro" id="IPR036397">
    <property type="entry name" value="RNaseH_sf"/>
</dbReference>
<dbReference type="SUPFAM" id="SSF53098">
    <property type="entry name" value="Ribonuclease H-like"/>
    <property type="match status" value="1"/>
</dbReference>
<organism evidence="7 8">
    <name type="scientific">Lysinibacillus telephonicus</name>
    <dbReference type="NCBI Taxonomy" id="1714840"/>
    <lineage>
        <taxon>Bacteria</taxon>
        <taxon>Bacillati</taxon>
        <taxon>Bacillota</taxon>
        <taxon>Bacilli</taxon>
        <taxon>Bacillales</taxon>
        <taxon>Bacillaceae</taxon>
        <taxon>Lysinibacillus</taxon>
    </lineage>
</organism>
<accession>A0A431UB64</accession>
<dbReference type="PROSITE" id="PS50994">
    <property type="entry name" value="INTEGRASE"/>
    <property type="match status" value="1"/>
</dbReference>
<dbReference type="EMBL" id="RXNR01000133">
    <property type="protein sequence ID" value="RTQ86098.1"/>
    <property type="molecule type" value="Genomic_DNA"/>
</dbReference>
<dbReference type="GO" id="GO:0006310">
    <property type="term" value="P:DNA recombination"/>
    <property type="evidence" value="ECO:0007669"/>
    <property type="project" value="UniProtKB-KW"/>
</dbReference>
<keyword evidence="2" id="KW-0815">Transposition</keyword>
<reference evidence="7 8" key="1">
    <citation type="submission" date="2018-12" db="EMBL/GenBank/DDBJ databases">
        <authorList>
            <person name="Yu L."/>
        </authorList>
    </citation>
    <scope>NUCLEOTIDE SEQUENCE [LARGE SCALE GENOMIC DNA]</scope>
    <source>
        <strain evidence="7 8">S5H2222</strain>
    </source>
</reference>
<evidence type="ECO:0000256" key="4">
    <source>
        <dbReference type="ARBA" id="ARBA00023172"/>
    </source>
</evidence>
<dbReference type="PROSITE" id="PS50531">
    <property type="entry name" value="HTH_IS21"/>
    <property type="match status" value="1"/>
</dbReference>
<evidence type="ECO:0000256" key="3">
    <source>
        <dbReference type="ARBA" id="ARBA00023125"/>
    </source>
</evidence>
<dbReference type="InterPro" id="IPR012337">
    <property type="entry name" value="RNaseH-like_sf"/>
</dbReference>
<name>A0A431UB64_9BACI</name>
<comment type="caution">
    <text evidence="7">The sequence shown here is derived from an EMBL/GenBank/DDBJ whole genome shotgun (WGS) entry which is preliminary data.</text>
</comment>
<dbReference type="GO" id="GO:0032196">
    <property type="term" value="P:transposition"/>
    <property type="evidence" value="ECO:0007669"/>
    <property type="project" value="UniProtKB-KW"/>
</dbReference>
<dbReference type="AlphaFoldDB" id="A0A431UB64"/>
<dbReference type="OrthoDB" id="92877at2"/>
<dbReference type="RefSeq" id="WP_126296388.1">
    <property type="nucleotide sequence ID" value="NZ_JAXUAO010000276.1"/>
</dbReference>
<keyword evidence="4" id="KW-0233">DNA recombination</keyword>
<dbReference type="PANTHER" id="PTHR35004:SF6">
    <property type="entry name" value="TRANSPOSASE"/>
    <property type="match status" value="1"/>
</dbReference>